<dbReference type="PANTHER" id="PTHR18896:SF153">
    <property type="entry name" value="PHOSPHOLIPASE D"/>
    <property type="match status" value="1"/>
</dbReference>
<dbReference type="InterPro" id="IPR015679">
    <property type="entry name" value="PLipase_D_fam"/>
</dbReference>
<comment type="caution">
    <text evidence="14">The sequence shown here is derived from an EMBL/GenBank/DDBJ whole genome shotgun (WGS) entry which is preliminary data.</text>
</comment>
<dbReference type="InterPro" id="IPR024964">
    <property type="entry name" value="CTLH/CRA"/>
</dbReference>
<evidence type="ECO:0000313" key="15">
    <source>
        <dbReference type="Proteomes" id="UP000797356"/>
    </source>
</evidence>
<feature type="domain" description="CTLH" evidence="13">
    <location>
        <begin position="48"/>
        <end position="95"/>
    </location>
</feature>
<evidence type="ECO:0000313" key="14">
    <source>
        <dbReference type="EMBL" id="KAG1328171.1"/>
    </source>
</evidence>
<dbReference type="Pfam" id="PF12357">
    <property type="entry name" value="PLD_C"/>
    <property type="match status" value="1"/>
</dbReference>
<dbReference type="InterPro" id="IPR013144">
    <property type="entry name" value="CRA_dom"/>
</dbReference>
<dbReference type="PROSITE" id="PS50035">
    <property type="entry name" value="PLD"/>
    <property type="match status" value="2"/>
</dbReference>
<dbReference type="EMBL" id="CM017872">
    <property type="protein sequence ID" value="KAG1328171.1"/>
    <property type="molecule type" value="Genomic_DNA"/>
</dbReference>
<organism evidence="14 15">
    <name type="scientific">Cocos nucifera</name>
    <name type="common">Coconut palm</name>
    <dbReference type="NCBI Taxonomy" id="13894"/>
    <lineage>
        <taxon>Eukaryota</taxon>
        <taxon>Viridiplantae</taxon>
        <taxon>Streptophyta</taxon>
        <taxon>Embryophyta</taxon>
        <taxon>Tracheophyta</taxon>
        <taxon>Spermatophyta</taxon>
        <taxon>Magnoliopsida</taxon>
        <taxon>Liliopsida</taxon>
        <taxon>Arecaceae</taxon>
        <taxon>Arecoideae</taxon>
        <taxon>Cocoseae</taxon>
        <taxon>Attaleinae</taxon>
        <taxon>Cocos</taxon>
    </lineage>
</organism>
<accession>A0A8K0HXC2</accession>
<dbReference type="Gene3D" id="3.30.870.10">
    <property type="entry name" value="Endonuclease Chain A"/>
    <property type="match status" value="2"/>
</dbReference>
<dbReference type="Proteomes" id="UP000797356">
    <property type="component" value="Chromosome 1"/>
</dbReference>
<dbReference type="InterPro" id="IPR024632">
    <property type="entry name" value="PLipase_D_C"/>
</dbReference>
<dbReference type="SMART" id="SM00155">
    <property type="entry name" value="PLDc"/>
    <property type="match status" value="2"/>
</dbReference>
<keyword evidence="6" id="KW-0677">Repeat</keyword>
<dbReference type="SMART" id="SM00239">
    <property type="entry name" value="C2"/>
    <property type="match status" value="1"/>
</dbReference>
<dbReference type="InterPro" id="IPR000008">
    <property type="entry name" value="C2_dom"/>
</dbReference>
<proteinExistence type="inferred from homology"/>
<evidence type="ECO:0000256" key="5">
    <source>
        <dbReference type="ARBA" id="ARBA00022723"/>
    </source>
</evidence>
<dbReference type="SUPFAM" id="SSF56024">
    <property type="entry name" value="Phospholipase D/nuclease"/>
    <property type="match status" value="2"/>
</dbReference>
<evidence type="ECO:0000256" key="7">
    <source>
        <dbReference type="ARBA" id="ARBA00022801"/>
    </source>
</evidence>
<dbReference type="PROSITE" id="PS50004">
    <property type="entry name" value="C2"/>
    <property type="match status" value="1"/>
</dbReference>
<dbReference type="AlphaFoldDB" id="A0A8K0HXC2"/>
<evidence type="ECO:0000259" key="13">
    <source>
        <dbReference type="PROSITE" id="PS50897"/>
    </source>
</evidence>
<evidence type="ECO:0000256" key="6">
    <source>
        <dbReference type="ARBA" id="ARBA00022737"/>
    </source>
</evidence>
<dbReference type="InterPro" id="IPR035892">
    <property type="entry name" value="C2_domain_sf"/>
</dbReference>
<dbReference type="Pfam" id="PF10607">
    <property type="entry name" value="CTLH"/>
    <property type="match status" value="1"/>
</dbReference>
<evidence type="ECO:0000256" key="2">
    <source>
        <dbReference type="ARBA" id="ARBA00001913"/>
    </source>
</evidence>
<comment type="similarity">
    <text evidence="3">Belongs to the phospholipase D family. C2-PLD subfamily.</text>
</comment>
<protein>
    <recommendedName>
        <fullName evidence="4">phospholipase D</fullName>
        <ecNumber evidence="4">3.1.4.4</ecNumber>
    </recommendedName>
</protein>
<keyword evidence="15" id="KW-1185">Reference proteome</keyword>
<evidence type="ECO:0000256" key="8">
    <source>
        <dbReference type="ARBA" id="ARBA00022837"/>
    </source>
</evidence>
<reference evidence="14" key="2">
    <citation type="submission" date="2019-07" db="EMBL/GenBank/DDBJ databases">
        <authorList>
            <person name="Yang Y."/>
            <person name="Bocs S."/>
            <person name="Baudouin L."/>
        </authorList>
    </citation>
    <scope>NUCLEOTIDE SEQUENCE</scope>
    <source>
        <tissue evidence="14">Spear leaf of Hainan Tall coconut</tissue>
    </source>
</reference>
<reference evidence="14" key="1">
    <citation type="journal article" date="2017" name="Gigascience">
        <title>The genome draft of coconut (Cocos nucifera).</title>
        <authorList>
            <person name="Xiao Y."/>
            <person name="Xu P."/>
            <person name="Fan H."/>
            <person name="Baudouin L."/>
            <person name="Xia W."/>
            <person name="Bocs S."/>
            <person name="Xu J."/>
            <person name="Li Q."/>
            <person name="Guo A."/>
            <person name="Zhou L."/>
            <person name="Li J."/>
            <person name="Wu Y."/>
            <person name="Ma Z."/>
            <person name="Armero A."/>
            <person name="Issali A.E."/>
            <person name="Liu N."/>
            <person name="Peng M."/>
            <person name="Yang Y."/>
        </authorList>
    </citation>
    <scope>NUCLEOTIDE SEQUENCE</scope>
    <source>
        <tissue evidence="14">Spear leaf of Hainan Tall coconut</tissue>
    </source>
</reference>
<keyword evidence="9" id="KW-0442">Lipid degradation</keyword>
<dbReference type="InterPro" id="IPR006595">
    <property type="entry name" value="CTLH_C"/>
</dbReference>
<evidence type="ECO:0000259" key="12">
    <source>
        <dbReference type="PROSITE" id="PS50035"/>
    </source>
</evidence>
<keyword evidence="8" id="KW-0106">Calcium</keyword>
<dbReference type="Gene3D" id="2.60.40.150">
    <property type="entry name" value="C2 domain"/>
    <property type="match status" value="1"/>
</dbReference>
<evidence type="ECO:0000259" key="11">
    <source>
        <dbReference type="PROSITE" id="PS50004"/>
    </source>
</evidence>
<dbReference type="Pfam" id="PF00614">
    <property type="entry name" value="PLDc"/>
    <property type="match status" value="1"/>
</dbReference>
<evidence type="ECO:0000256" key="4">
    <source>
        <dbReference type="ARBA" id="ARBA00012027"/>
    </source>
</evidence>
<dbReference type="GO" id="GO:0046872">
    <property type="term" value="F:metal ion binding"/>
    <property type="evidence" value="ECO:0007669"/>
    <property type="project" value="UniProtKB-KW"/>
</dbReference>
<dbReference type="OrthoDB" id="14911at2759"/>
<feature type="domain" description="PLD phosphodiesterase" evidence="12">
    <location>
        <begin position="873"/>
        <end position="900"/>
    </location>
</feature>
<dbReference type="GO" id="GO:0009395">
    <property type="term" value="P:phospholipid catabolic process"/>
    <property type="evidence" value="ECO:0007669"/>
    <property type="project" value="TreeGrafter"/>
</dbReference>
<feature type="domain" description="C2" evidence="11">
    <location>
        <begin position="240"/>
        <end position="397"/>
    </location>
</feature>
<dbReference type="PANTHER" id="PTHR18896">
    <property type="entry name" value="PHOSPHOLIPASE D"/>
    <property type="match status" value="1"/>
</dbReference>
<dbReference type="SMART" id="SM00757">
    <property type="entry name" value="CRA"/>
    <property type="match status" value="1"/>
</dbReference>
<evidence type="ECO:0000256" key="10">
    <source>
        <dbReference type="ARBA" id="ARBA00023098"/>
    </source>
</evidence>
<dbReference type="GO" id="GO:0004630">
    <property type="term" value="F:phospholipase D activity"/>
    <property type="evidence" value="ECO:0007669"/>
    <property type="project" value="UniProtKB-EC"/>
</dbReference>
<keyword evidence="5" id="KW-0479">Metal-binding</keyword>
<name>A0A8K0HXC2_COCNU</name>
<dbReference type="PROSITE" id="PS50897">
    <property type="entry name" value="CTLH"/>
    <property type="match status" value="1"/>
</dbReference>
<dbReference type="GO" id="GO:0005886">
    <property type="term" value="C:plasma membrane"/>
    <property type="evidence" value="ECO:0007669"/>
    <property type="project" value="TreeGrafter"/>
</dbReference>
<keyword evidence="7" id="KW-0378">Hydrolase</keyword>
<evidence type="ECO:0000256" key="1">
    <source>
        <dbReference type="ARBA" id="ARBA00000798"/>
    </source>
</evidence>
<dbReference type="EC" id="3.1.4.4" evidence="4"/>
<sequence>MVICMPLKHGYVRGNSEDTLDSFDAESESVYPRVTRENDIEEQGCAYALKHRKILRQLVKNGDIDSVFQKIKEWYPQILQNQELLEAVGYARAELSRFFPIKSYEDLLEETMSLLAYDDPRKSCVGYLLEDSHREFVADAVNSIVLSTNPNMLDPRSYMHSCLEKLLRQLIACCSERRGNCNHVLRMIHPEMYKINQITLVCFNSDLVLSYIKQQRGEFLKKIRDKWGVNVSGSVQHSDSMGKRSTDVESVRFLHGDLDIWILEARSLPNMDVFSDRMIKCFTIYGTCTTPCGKADKRKDKLKDKHKDRHKSMHKIITSDPYVSVCVAGATIAQTRVIPNSEDPKWDEHFCVPVAHPVSKIEFQVKDNDVFGAQLIGVAEIPVDKILPGVTFRPMEDNPLYKDGVGAGPEYLGVPNAYFPLRTGGNITLYQDAHVPDNMLPTIPLDGGKTYEHNKCWEDICHAILEAHHLIYIIGWSIYHPVKLVREPTRPLPSGGELSLGELLKYKTQEGVRVVMLIWDDKTSHDKFYLKTVVGTLFTHHQKCVIVDTQALGNNRKITAFIGGLDLCDGRYDTPEHRLFQNLDSVFVKDFHNPTFPANSYGPRQPWHDLHCKVEGPAAHDILTNFEQRWRKATKWRDFRFSKVAHWHDDALIKIERISWIITPFSDKSNTNASDEQNPENWHVQIFRSIDSGSVKGFPKVVQEAESKNLVCAKNLKIDKSIHSAYVKAIRSAQHFIYVENQYFIGSSYCWPSYKNAGADNLIPMELALKIVSKIKAREQFSVYIVIPMWPEGIPTAAAMQEILFWQGQTMAMMYKFVGEALQEEDLSEKYHPQDYLNFYCLGKREVPKENPSSPKVSSDNSALRSAQKSHRFMIYVHSKGMIVDDEYVIVGSANINQRSMEGSRDTEIAMGAYQPHYKWAGKSTHPHGQVYGYRMSLWAEHLGMVEDCFHEPQSLECIRRVNRLAEDNWNSYVAPEIKEMKGHLMRYPIKVERDGKIGPLPGHECFPDVGGKVLGAHSTLPDVLTT</sequence>
<gene>
    <name evidence="14" type="ORF">COCNU_01G021050</name>
</gene>
<comment type="catalytic activity">
    <reaction evidence="1">
        <text>a 1,2-diacyl-sn-glycero-3-phosphocholine + H2O = a 1,2-diacyl-sn-glycero-3-phosphate + choline + H(+)</text>
        <dbReference type="Rhea" id="RHEA:14445"/>
        <dbReference type="ChEBI" id="CHEBI:15354"/>
        <dbReference type="ChEBI" id="CHEBI:15377"/>
        <dbReference type="ChEBI" id="CHEBI:15378"/>
        <dbReference type="ChEBI" id="CHEBI:57643"/>
        <dbReference type="ChEBI" id="CHEBI:58608"/>
        <dbReference type="EC" id="3.1.4.4"/>
    </reaction>
</comment>
<feature type="domain" description="PLD phosphodiesterase" evidence="12">
    <location>
        <begin position="536"/>
        <end position="571"/>
    </location>
</feature>
<evidence type="ECO:0000256" key="9">
    <source>
        <dbReference type="ARBA" id="ARBA00022963"/>
    </source>
</evidence>
<dbReference type="InterPro" id="IPR001736">
    <property type="entry name" value="PLipase_D/transphosphatidylase"/>
</dbReference>
<dbReference type="CDD" id="cd04015">
    <property type="entry name" value="C2_plant_PLD"/>
    <property type="match status" value="1"/>
</dbReference>
<evidence type="ECO:0000256" key="3">
    <source>
        <dbReference type="ARBA" id="ARBA00010683"/>
    </source>
</evidence>
<dbReference type="SUPFAM" id="SSF49562">
    <property type="entry name" value="C2 domain (Calcium/lipid-binding domain, CaLB)"/>
    <property type="match status" value="1"/>
</dbReference>
<keyword evidence="10" id="KW-0443">Lipid metabolism</keyword>
<comment type="cofactor">
    <cofactor evidence="2">
        <name>Ca(2+)</name>
        <dbReference type="ChEBI" id="CHEBI:29108"/>
    </cofactor>
</comment>
<dbReference type="Pfam" id="PF00168">
    <property type="entry name" value="C2"/>
    <property type="match status" value="1"/>
</dbReference>